<dbReference type="Gene3D" id="2.40.260.10">
    <property type="entry name" value="Sortase"/>
    <property type="match status" value="1"/>
</dbReference>
<dbReference type="Pfam" id="PF02464">
    <property type="entry name" value="CinA"/>
    <property type="match status" value="1"/>
</dbReference>
<dbReference type="InterPro" id="IPR023365">
    <property type="entry name" value="Sortase_dom-sf"/>
</dbReference>
<proteinExistence type="predicted"/>
<dbReference type="OrthoDB" id="9794671at2"/>
<dbReference type="InterPro" id="IPR008136">
    <property type="entry name" value="CinA_C"/>
</dbReference>
<dbReference type="Proteomes" id="UP000295184">
    <property type="component" value="Unassembled WGS sequence"/>
</dbReference>
<dbReference type="InterPro" id="IPR036653">
    <property type="entry name" value="CinA-like_C"/>
</dbReference>
<dbReference type="STRING" id="1650663.GCA_001486665_01392"/>
<evidence type="ECO:0000313" key="5">
    <source>
        <dbReference type="Proteomes" id="UP000295184"/>
    </source>
</evidence>
<dbReference type="Gene3D" id="3.90.950.20">
    <property type="entry name" value="CinA-like"/>
    <property type="match status" value="1"/>
</dbReference>
<dbReference type="RefSeq" id="WP_058963840.1">
    <property type="nucleotide sequence ID" value="NZ_CABKVM010000015.1"/>
</dbReference>
<feature type="compositionally biased region" description="Low complexity" evidence="1">
    <location>
        <begin position="693"/>
        <end position="702"/>
    </location>
</feature>
<dbReference type="NCBIfam" id="TIGR02669">
    <property type="entry name" value="SpoIID_LytB"/>
    <property type="match status" value="1"/>
</dbReference>
<evidence type="ECO:0000256" key="2">
    <source>
        <dbReference type="SAM" id="Phobius"/>
    </source>
</evidence>
<accession>A0A4V2QAQ8</accession>
<dbReference type="SUPFAM" id="SSF63817">
    <property type="entry name" value="Sortase"/>
    <property type="match status" value="1"/>
</dbReference>
<dbReference type="SUPFAM" id="SSF142433">
    <property type="entry name" value="CinA-like"/>
    <property type="match status" value="1"/>
</dbReference>
<protein>
    <submittedName>
        <fullName evidence="4">SpoIID/LytB domain protein</fullName>
    </submittedName>
</protein>
<feature type="compositionally biased region" description="Pro residues" evidence="1">
    <location>
        <begin position="703"/>
        <end position="713"/>
    </location>
</feature>
<dbReference type="InterPro" id="IPR013486">
    <property type="entry name" value="SpoIID/LytB"/>
</dbReference>
<dbReference type="AlphaFoldDB" id="A0A4V2QAQ8"/>
<reference evidence="4 5" key="1">
    <citation type="submission" date="2019-03" db="EMBL/GenBank/DDBJ databases">
        <title>Genomic Encyclopedia of Type Strains, Phase IV (KMG-IV): sequencing the most valuable type-strain genomes for metagenomic binning, comparative biology and taxonomic classification.</title>
        <authorList>
            <person name="Goeker M."/>
        </authorList>
    </citation>
    <scope>NUCLEOTIDE SEQUENCE [LARGE SCALE GENOMIC DNA]</scope>
    <source>
        <strain evidence="4 5">DSM 100451</strain>
    </source>
</reference>
<dbReference type="PANTHER" id="PTHR48125:SF12">
    <property type="entry name" value="AT HOOK TRANSCRIPTION FACTOR FAMILY-RELATED"/>
    <property type="match status" value="1"/>
</dbReference>
<evidence type="ECO:0000256" key="1">
    <source>
        <dbReference type="SAM" id="MobiDB-lite"/>
    </source>
</evidence>
<organism evidence="4 5">
    <name type="scientific">Allofournierella massiliensis</name>
    <dbReference type="NCBI Taxonomy" id="1650663"/>
    <lineage>
        <taxon>Bacteria</taxon>
        <taxon>Bacillati</taxon>
        <taxon>Bacillota</taxon>
        <taxon>Clostridia</taxon>
        <taxon>Eubacteriales</taxon>
        <taxon>Oscillospiraceae</taxon>
        <taxon>Allofournierella</taxon>
    </lineage>
</organism>
<gene>
    <name evidence="4" type="ORF">EDD77_13518</name>
</gene>
<feature type="region of interest" description="Disordered" evidence="1">
    <location>
        <begin position="631"/>
        <end position="719"/>
    </location>
</feature>
<evidence type="ECO:0000259" key="3">
    <source>
        <dbReference type="Pfam" id="PF02464"/>
    </source>
</evidence>
<keyword evidence="2" id="KW-0472">Membrane</keyword>
<feature type="transmembrane region" description="Helical" evidence="2">
    <location>
        <begin position="329"/>
        <end position="350"/>
    </location>
</feature>
<sequence>MKEKGNEVDAMAQANRMLALRLFGVSQARAQAVLKAAAAQGCPGLRLLSREEELVVCVNVRGAGSEAEADRICRQWNEYFRQQFGPAVFGEGDTELADAALEALAKKNKLFVAADEATGHLLEGRIREKPEAAAVYDFGDHSYRHPTRANRLEPPRALLDKYPDCPVQPVAGRARQALALSGADWAVSYQPAKSVQPGFVLVCGAKTVYLHVLAPSVQPQMLAANWLLDMLRRLALGQEPAEGVQSFAYGKPAPVLPVRQTPLPAQNESAPRPAPVQPGSNAPADAWQKSPSAPVSRAANLRSAGRQLFDESAQLPEPPSRKRNPAGRILGSLVLVLFIAAVAFGVVWLAERPATQQMTGAGYGTADYDTAARDYLTKAQQGNSQVAAYLALPKLGGTLVYQPDAAQPGQAIGLAVQAAQGDELARFVSAQQPGQTRTNVIVECPTGSIQQLSELDEEELLRDNCGFTLYTDGNTYRYKVAAVYYWDPAETGETAFDLYGLQDLSDQQAFLNFVLGIKARSLYEMPVDLEDADSFATLVADAADGSGRKLAVTGRLQRQDEAAFLLGKQITQADQPLLPLAMYEQTGEEVPSVETLNQYWMNWYATGGATSSDVQEESGMPQEDQLVEGIQPLDPNATPIPTLTPPPTDTPATATPKPSATPQPGTTPKPDATQAPGATDKPQATQAPDDSGTAQPTAAPQATPAPQPTPTPTPSAGTITVTMNGVRQEMDLVECLAMIARNELGANAPIEAYKAQMVAAHSWILSQGGAPSVAGRQPSETIRQAAREVANQIVTYNGRVAFTPYFASAAFGTNPSEDVWGSSRPYLVAVESPYDQQYATNWQNTRVFTEQEVADRAMEKLGVDLYAYSEDPNEWFGDIVKNSSGYVTSLRLGTATITGQKLQENVLAGFSGRAIRSAAFDISYADGNFSITTYGYGHGCGLSQYGAWGYAANGWTYDQILAHYFPGTSLSTVG</sequence>
<comment type="caution">
    <text evidence="4">The sequence shown here is derived from an EMBL/GenBank/DDBJ whole genome shotgun (WGS) entry which is preliminary data.</text>
</comment>
<dbReference type="PANTHER" id="PTHR48125">
    <property type="entry name" value="LP07818P1"/>
    <property type="match status" value="1"/>
</dbReference>
<dbReference type="EMBL" id="SLUM01000035">
    <property type="protein sequence ID" value="TCL53412.1"/>
    <property type="molecule type" value="Genomic_DNA"/>
</dbReference>
<feature type="domain" description="CinA C-terminal" evidence="3">
    <location>
        <begin position="94"/>
        <end position="188"/>
    </location>
</feature>
<keyword evidence="2" id="KW-0812">Transmembrane</keyword>
<evidence type="ECO:0000313" key="4">
    <source>
        <dbReference type="EMBL" id="TCL53412.1"/>
    </source>
</evidence>
<keyword evidence="2" id="KW-1133">Transmembrane helix</keyword>
<name>A0A4V2QAQ8_9FIRM</name>
<dbReference type="GO" id="GO:0030435">
    <property type="term" value="P:sporulation resulting in formation of a cellular spore"/>
    <property type="evidence" value="ECO:0007669"/>
    <property type="project" value="InterPro"/>
</dbReference>
<feature type="region of interest" description="Disordered" evidence="1">
    <location>
        <begin position="258"/>
        <end position="296"/>
    </location>
</feature>